<proteinExistence type="predicted"/>
<feature type="compositionally biased region" description="Pro residues" evidence="1">
    <location>
        <begin position="312"/>
        <end position="328"/>
    </location>
</feature>
<feature type="transmembrane region" description="Helical" evidence="2">
    <location>
        <begin position="83"/>
        <end position="102"/>
    </location>
</feature>
<sequence length="525" mass="53766">MNPHRNIRSSPGPHPGLSRRQVQGGLTVAALVLLPLLAIGGSDEFRAALDFTTGVLSLVSLTASVAWGLIATDRLLLSTRHRLLAQGIHRATAAASLGFLLLHGTVKVSLGHVELLGALIPFGLGVTGTSGLIGFGSLAGLLMVIAGSTGAARSALAGNVRTAARWRALHMLAYPAWCSALVHGLYAGRPAAAWVVVMYCLALAGVAAAVSLRLLPRQRQRQLAEQLIALMGSGGRRPDAEEQALRDLSVAPLPGTTGSASQLPQYEREFPRQRRGDMDEPTARPIGQPIGSPLGASMGQPLGPSRAEPRRIPAPAPPLYEAAPPPSAEPAAAAGSVPGVGPVPGVPLPGEGPGTGISAAYRAVSLAGETSARPAGATTPPPTGGIPLAERIPMTEELPAVDESGPRPGLWPAPSPPPPAQAFPPPSPSSRYETGDAFPYETAAAPQYDAGAASSYTTGAMPRYGDQYPPAPASPYGTGRPTDGHDGQPPTAPPARPLDDTQTSPGPLYPPPAGEPWHAPAGDRP</sequence>
<keyword evidence="2" id="KW-1133">Transmembrane helix</keyword>
<feature type="compositionally biased region" description="Basic and acidic residues" evidence="1">
    <location>
        <begin position="266"/>
        <end position="282"/>
    </location>
</feature>
<feature type="transmembrane region" description="Helical" evidence="2">
    <location>
        <begin position="192"/>
        <end position="215"/>
    </location>
</feature>
<reference evidence="3 4" key="1">
    <citation type="submission" date="2021-03" db="EMBL/GenBank/DDBJ databases">
        <title>Complete genome of Streptomyces formicae strain 1H-GS9 (DSM 100524).</title>
        <authorList>
            <person name="Atanasov K.E."/>
            <person name="Altabella T."/>
            <person name="Ferrer A."/>
        </authorList>
    </citation>
    <scope>NUCLEOTIDE SEQUENCE [LARGE SCALE GENOMIC DNA]</scope>
    <source>
        <strain evidence="3 4">1H-GS9</strain>
    </source>
</reference>
<feature type="transmembrane region" description="Helical" evidence="2">
    <location>
        <begin position="21"/>
        <end position="39"/>
    </location>
</feature>
<feature type="compositionally biased region" description="Pro residues" evidence="1">
    <location>
        <begin position="409"/>
        <end position="428"/>
    </location>
</feature>
<organism evidence="3 4">
    <name type="scientific">Streptomyces formicae</name>
    <dbReference type="NCBI Taxonomy" id="1616117"/>
    <lineage>
        <taxon>Bacteria</taxon>
        <taxon>Bacillati</taxon>
        <taxon>Actinomycetota</taxon>
        <taxon>Actinomycetes</taxon>
        <taxon>Kitasatosporales</taxon>
        <taxon>Streptomycetaceae</taxon>
        <taxon>Streptomyces</taxon>
    </lineage>
</organism>
<protein>
    <recommendedName>
        <fullName evidence="5">Integral membrane protein</fullName>
    </recommendedName>
</protein>
<feature type="region of interest" description="Disordered" evidence="1">
    <location>
        <begin position="251"/>
        <end position="525"/>
    </location>
</feature>
<feature type="transmembrane region" description="Helical" evidence="2">
    <location>
        <begin position="168"/>
        <end position="186"/>
    </location>
</feature>
<gene>
    <name evidence="3" type="ORF">J4032_29830</name>
</gene>
<dbReference type="Proteomes" id="UP000828924">
    <property type="component" value="Chromosome"/>
</dbReference>
<dbReference type="RefSeq" id="WP_242336181.1">
    <property type="nucleotide sequence ID" value="NZ_JBHSNU010000040.1"/>
</dbReference>
<evidence type="ECO:0000313" key="3">
    <source>
        <dbReference type="EMBL" id="UNM15108.1"/>
    </source>
</evidence>
<evidence type="ECO:0008006" key="5">
    <source>
        <dbReference type="Google" id="ProtNLM"/>
    </source>
</evidence>
<accession>A0ABY3WR30</accession>
<feature type="compositionally biased region" description="Low complexity" evidence="1">
    <location>
        <begin position="329"/>
        <end position="340"/>
    </location>
</feature>
<evidence type="ECO:0000256" key="2">
    <source>
        <dbReference type="SAM" id="Phobius"/>
    </source>
</evidence>
<dbReference type="EMBL" id="CP071872">
    <property type="protein sequence ID" value="UNM15108.1"/>
    <property type="molecule type" value="Genomic_DNA"/>
</dbReference>
<keyword evidence="4" id="KW-1185">Reference proteome</keyword>
<name>A0ABY3WR30_9ACTN</name>
<evidence type="ECO:0000256" key="1">
    <source>
        <dbReference type="SAM" id="MobiDB-lite"/>
    </source>
</evidence>
<feature type="transmembrane region" description="Helical" evidence="2">
    <location>
        <begin position="51"/>
        <end position="71"/>
    </location>
</feature>
<feature type="transmembrane region" description="Helical" evidence="2">
    <location>
        <begin position="122"/>
        <end position="147"/>
    </location>
</feature>
<keyword evidence="2" id="KW-0472">Membrane</keyword>
<evidence type="ECO:0000313" key="4">
    <source>
        <dbReference type="Proteomes" id="UP000828924"/>
    </source>
</evidence>
<keyword evidence="2" id="KW-0812">Transmembrane</keyword>